<evidence type="ECO:0000256" key="1">
    <source>
        <dbReference type="SAM" id="Coils"/>
    </source>
</evidence>
<feature type="coiled-coil region" evidence="1">
    <location>
        <begin position="292"/>
        <end position="355"/>
    </location>
</feature>
<keyword evidence="4" id="KW-1185">Reference proteome</keyword>
<proteinExistence type="predicted"/>
<feature type="compositionally biased region" description="Basic and acidic residues" evidence="2">
    <location>
        <begin position="168"/>
        <end position="179"/>
    </location>
</feature>
<feature type="compositionally biased region" description="Basic and acidic residues" evidence="2">
    <location>
        <begin position="121"/>
        <end position="131"/>
    </location>
</feature>
<name>A0A9P1E6M7_CUSEU</name>
<accession>A0A9P1E6M7</accession>
<evidence type="ECO:0000256" key="2">
    <source>
        <dbReference type="SAM" id="MobiDB-lite"/>
    </source>
</evidence>
<dbReference type="EMBL" id="CAMAPE010000016">
    <property type="protein sequence ID" value="CAH9083063.1"/>
    <property type="molecule type" value="Genomic_DNA"/>
</dbReference>
<evidence type="ECO:0000313" key="4">
    <source>
        <dbReference type="Proteomes" id="UP001152484"/>
    </source>
</evidence>
<reference evidence="3" key="1">
    <citation type="submission" date="2022-07" db="EMBL/GenBank/DDBJ databases">
        <authorList>
            <person name="Macas J."/>
            <person name="Novak P."/>
            <person name="Neumann P."/>
        </authorList>
    </citation>
    <scope>NUCLEOTIDE SEQUENCE</scope>
</reference>
<sequence length="463" mass="50463">MRHHRCKLCPNNHPGKDCAGNAVRCCNCNLLGHRAYECRKPTNQGQNQGNNQAEGGVNHANNNRGNPGNRPAEANRNPGQGGQNNTQGRIYIMNQAQANAHDVVSGAEMDLKNFAGFMKKSTKEPKKKDAGVQKPLDALPKKGGEPSATAPADVAAKRKPVGKGPVPEGKKPRRGDAEKKTPLVVVVGEDSASGLHVVAETTASGLPSAQRGEGGLPREDIPSSLLKGTMDPIEFLRGATPSFDRATLGRLEDEALESKILRSSLTTCIALGEQARKLEEWHLQKALDAEKVKKLIHDNHDAVRRMAQLEEDLRQVREEAERARKEKAEAAKVAAEAAQKAADEAEAEKAEAVVKAREDAVAAFHAEGWKAEGEEEWVDSVVAASVDALVKGPGIEWMAQKGKSYYECGEYFTQALVYRRLARHFQVDPEKFDPATYGLPLCNQTFVFPSPRAKRGRFYKTQS</sequence>
<evidence type="ECO:0000313" key="3">
    <source>
        <dbReference type="EMBL" id="CAH9083063.1"/>
    </source>
</evidence>
<dbReference type="Proteomes" id="UP001152484">
    <property type="component" value="Unassembled WGS sequence"/>
</dbReference>
<protein>
    <recommendedName>
        <fullName evidence="5">CCHC-type domain-containing protein</fullName>
    </recommendedName>
</protein>
<comment type="caution">
    <text evidence="3">The sequence shown here is derived from an EMBL/GenBank/DDBJ whole genome shotgun (WGS) entry which is preliminary data.</text>
</comment>
<feature type="region of interest" description="Disordered" evidence="2">
    <location>
        <begin position="42"/>
        <end position="86"/>
    </location>
</feature>
<keyword evidence="1" id="KW-0175">Coiled coil</keyword>
<feature type="region of interest" description="Disordered" evidence="2">
    <location>
        <begin position="120"/>
        <end position="179"/>
    </location>
</feature>
<gene>
    <name evidence="3" type="ORF">CEURO_LOCUS8517</name>
</gene>
<dbReference type="AlphaFoldDB" id="A0A9P1E6M7"/>
<organism evidence="3 4">
    <name type="scientific">Cuscuta europaea</name>
    <name type="common">European dodder</name>
    <dbReference type="NCBI Taxonomy" id="41803"/>
    <lineage>
        <taxon>Eukaryota</taxon>
        <taxon>Viridiplantae</taxon>
        <taxon>Streptophyta</taxon>
        <taxon>Embryophyta</taxon>
        <taxon>Tracheophyta</taxon>
        <taxon>Spermatophyta</taxon>
        <taxon>Magnoliopsida</taxon>
        <taxon>eudicotyledons</taxon>
        <taxon>Gunneridae</taxon>
        <taxon>Pentapetalae</taxon>
        <taxon>asterids</taxon>
        <taxon>lamiids</taxon>
        <taxon>Solanales</taxon>
        <taxon>Convolvulaceae</taxon>
        <taxon>Cuscuteae</taxon>
        <taxon>Cuscuta</taxon>
        <taxon>Cuscuta subgen. Cuscuta</taxon>
    </lineage>
</organism>
<feature type="compositionally biased region" description="Low complexity" evidence="2">
    <location>
        <begin position="43"/>
        <end position="86"/>
    </location>
</feature>
<evidence type="ECO:0008006" key="5">
    <source>
        <dbReference type="Google" id="ProtNLM"/>
    </source>
</evidence>